<comment type="caution">
    <text evidence="1">The sequence shown here is derived from an EMBL/GenBank/DDBJ whole genome shotgun (WGS) entry which is preliminary data.</text>
</comment>
<dbReference type="AlphaFoldDB" id="A0A3M7QSX3"/>
<proteinExistence type="predicted"/>
<keyword evidence="2" id="KW-1185">Reference proteome</keyword>
<organism evidence="1 2">
    <name type="scientific">Brachionus plicatilis</name>
    <name type="common">Marine rotifer</name>
    <name type="synonym">Brachionus muelleri</name>
    <dbReference type="NCBI Taxonomy" id="10195"/>
    <lineage>
        <taxon>Eukaryota</taxon>
        <taxon>Metazoa</taxon>
        <taxon>Spiralia</taxon>
        <taxon>Gnathifera</taxon>
        <taxon>Rotifera</taxon>
        <taxon>Eurotatoria</taxon>
        <taxon>Monogononta</taxon>
        <taxon>Pseudotrocha</taxon>
        <taxon>Ploima</taxon>
        <taxon>Brachionidae</taxon>
        <taxon>Brachionus</taxon>
    </lineage>
</organism>
<evidence type="ECO:0000313" key="2">
    <source>
        <dbReference type="Proteomes" id="UP000276133"/>
    </source>
</evidence>
<name>A0A3M7QSX3_BRAPC</name>
<protein>
    <submittedName>
        <fullName evidence="1">Uncharacterized protein</fullName>
    </submittedName>
</protein>
<dbReference type="OrthoDB" id="10207250at2759"/>
<gene>
    <name evidence="1" type="ORF">BpHYR1_003728</name>
</gene>
<reference evidence="1 2" key="1">
    <citation type="journal article" date="2018" name="Sci. Rep.">
        <title>Genomic signatures of local adaptation to the degree of environmental predictability in rotifers.</title>
        <authorList>
            <person name="Franch-Gras L."/>
            <person name="Hahn C."/>
            <person name="Garcia-Roger E.M."/>
            <person name="Carmona M.J."/>
            <person name="Serra M."/>
            <person name="Gomez A."/>
        </authorList>
    </citation>
    <scope>NUCLEOTIDE SEQUENCE [LARGE SCALE GENOMIC DNA]</scope>
    <source>
        <strain evidence="1">HYR1</strain>
    </source>
</reference>
<dbReference type="EMBL" id="REGN01005162">
    <property type="protein sequence ID" value="RNA14537.1"/>
    <property type="molecule type" value="Genomic_DNA"/>
</dbReference>
<accession>A0A3M7QSX3</accession>
<evidence type="ECO:0000313" key="1">
    <source>
        <dbReference type="EMBL" id="RNA14537.1"/>
    </source>
</evidence>
<sequence>MPKIIYSLFENLELIPVEKFPKPKKLDHNKSKSIRECYNEAQSDLLTQGVPERAIAAYFPTYEKIIRFCMQILRILTIIHALNLAQATQNRQPIQEYHYIKFWHNVPMKAIATKSLITSIV</sequence>
<dbReference type="Proteomes" id="UP000276133">
    <property type="component" value="Unassembled WGS sequence"/>
</dbReference>